<reference evidence="2" key="2">
    <citation type="submission" date="2023-06" db="EMBL/GenBank/DDBJ databases">
        <authorList>
            <person name="Ma L."/>
            <person name="Liu K.-W."/>
            <person name="Li Z."/>
            <person name="Hsiao Y.-Y."/>
            <person name="Qi Y."/>
            <person name="Fu T."/>
            <person name="Tang G."/>
            <person name="Zhang D."/>
            <person name="Sun W.-H."/>
            <person name="Liu D.-K."/>
            <person name="Li Y."/>
            <person name="Chen G.-Z."/>
            <person name="Liu X.-D."/>
            <person name="Liao X.-Y."/>
            <person name="Jiang Y.-T."/>
            <person name="Yu X."/>
            <person name="Hao Y."/>
            <person name="Huang J."/>
            <person name="Zhao X.-W."/>
            <person name="Ke S."/>
            <person name="Chen Y.-Y."/>
            <person name="Wu W.-L."/>
            <person name="Hsu J.-L."/>
            <person name="Lin Y.-F."/>
            <person name="Huang M.-D."/>
            <person name="Li C.-Y."/>
            <person name="Huang L."/>
            <person name="Wang Z.-W."/>
            <person name="Zhao X."/>
            <person name="Zhong W.-Y."/>
            <person name="Peng D.-H."/>
            <person name="Ahmad S."/>
            <person name="Lan S."/>
            <person name="Zhang J.-S."/>
            <person name="Tsai W.-C."/>
            <person name="Van De Peer Y."/>
            <person name="Liu Z.-J."/>
        </authorList>
    </citation>
    <scope>NUCLEOTIDE SEQUENCE</scope>
    <source>
        <strain evidence="2">CP</strain>
        <tissue evidence="2">Leaves</tissue>
    </source>
</reference>
<accession>A0AAV9CLX8</accession>
<dbReference type="Pfam" id="PF07797">
    <property type="entry name" value="DUF1639"/>
    <property type="match status" value="1"/>
</dbReference>
<dbReference type="EMBL" id="JAUJYO010000018">
    <property type="protein sequence ID" value="KAK1289604.1"/>
    <property type="molecule type" value="Genomic_DNA"/>
</dbReference>
<feature type="region of interest" description="Disordered" evidence="1">
    <location>
        <begin position="1"/>
        <end position="35"/>
    </location>
</feature>
<reference evidence="2" key="1">
    <citation type="journal article" date="2023" name="Nat. Commun.">
        <title>Diploid and tetraploid genomes of Acorus and the evolution of monocots.</title>
        <authorList>
            <person name="Ma L."/>
            <person name="Liu K.W."/>
            <person name="Li Z."/>
            <person name="Hsiao Y.Y."/>
            <person name="Qi Y."/>
            <person name="Fu T."/>
            <person name="Tang G.D."/>
            <person name="Zhang D."/>
            <person name="Sun W.H."/>
            <person name="Liu D.K."/>
            <person name="Li Y."/>
            <person name="Chen G.Z."/>
            <person name="Liu X.D."/>
            <person name="Liao X.Y."/>
            <person name="Jiang Y.T."/>
            <person name="Yu X."/>
            <person name="Hao Y."/>
            <person name="Huang J."/>
            <person name="Zhao X.W."/>
            <person name="Ke S."/>
            <person name="Chen Y.Y."/>
            <person name="Wu W.L."/>
            <person name="Hsu J.L."/>
            <person name="Lin Y.F."/>
            <person name="Huang M.D."/>
            <person name="Li C.Y."/>
            <person name="Huang L."/>
            <person name="Wang Z.W."/>
            <person name="Zhao X."/>
            <person name="Zhong W.Y."/>
            <person name="Peng D.H."/>
            <person name="Ahmad S."/>
            <person name="Lan S."/>
            <person name="Zhang J.S."/>
            <person name="Tsai W.C."/>
            <person name="Van de Peer Y."/>
            <person name="Liu Z.J."/>
        </authorList>
    </citation>
    <scope>NUCLEOTIDE SEQUENCE</scope>
    <source>
        <strain evidence="2">CP</strain>
    </source>
</reference>
<name>A0AAV9CLX8_ACOCL</name>
<comment type="caution">
    <text evidence="2">The sequence shown here is derived from an EMBL/GenBank/DDBJ whole genome shotgun (WGS) entry which is preliminary data.</text>
</comment>
<dbReference type="AlphaFoldDB" id="A0AAV9CLX8"/>
<keyword evidence="3" id="KW-1185">Reference proteome</keyword>
<evidence type="ECO:0000313" key="2">
    <source>
        <dbReference type="EMBL" id="KAK1289604.1"/>
    </source>
</evidence>
<organism evidence="2 3">
    <name type="scientific">Acorus calamus</name>
    <name type="common">Sweet flag</name>
    <dbReference type="NCBI Taxonomy" id="4465"/>
    <lineage>
        <taxon>Eukaryota</taxon>
        <taxon>Viridiplantae</taxon>
        <taxon>Streptophyta</taxon>
        <taxon>Embryophyta</taxon>
        <taxon>Tracheophyta</taxon>
        <taxon>Spermatophyta</taxon>
        <taxon>Magnoliopsida</taxon>
        <taxon>Liliopsida</taxon>
        <taxon>Acoraceae</taxon>
        <taxon>Acorus</taxon>
    </lineage>
</organism>
<dbReference type="PANTHER" id="PTHR33130">
    <property type="entry name" value="PUTATIVE (DUF1639)-RELATED"/>
    <property type="match status" value="1"/>
</dbReference>
<dbReference type="PANTHER" id="PTHR33130:SF45">
    <property type="entry name" value="OS05G0541700 PROTEIN"/>
    <property type="match status" value="1"/>
</dbReference>
<evidence type="ECO:0000256" key="1">
    <source>
        <dbReference type="SAM" id="MobiDB-lite"/>
    </source>
</evidence>
<sequence>MNSAARETNGGGDDVAAKAAGDTCGGGGDPHVWPKFEIGLSNKEKEEDFMAFRGSKLPQRPKKRSKFLQRTLSQVCPGTWLSELSHDRYEVRERKVTKKRRRGLKAIGTLDSDSES</sequence>
<protein>
    <submittedName>
        <fullName evidence="2">Uncharacterized protein</fullName>
    </submittedName>
</protein>
<evidence type="ECO:0000313" key="3">
    <source>
        <dbReference type="Proteomes" id="UP001180020"/>
    </source>
</evidence>
<gene>
    <name evidence="2" type="ORF">QJS10_CPB18g00868</name>
</gene>
<proteinExistence type="predicted"/>
<dbReference type="Proteomes" id="UP001180020">
    <property type="component" value="Unassembled WGS sequence"/>
</dbReference>
<dbReference type="InterPro" id="IPR012438">
    <property type="entry name" value="DUF1639"/>
</dbReference>